<organism evidence="2 3">
    <name type="scientific">Autumnicola tepida</name>
    <dbReference type="NCBI Taxonomy" id="3075595"/>
    <lineage>
        <taxon>Bacteria</taxon>
        <taxon>Pseudomonadati</taxon>
        <taxon>Bacteroidota</taxon>
        <taxon>Flavobacteriia</taxon>
        <taxon>Flavobacteriales</taxon>
        <taxon>Flavobacteriaceae</taxon>
        <taxon>Autumnicola</taxon>
    </lineage>
</organism>
<feature type="domain" description="Lipid/polyisoprenoid-binding YceI-like" evidence="1">
    <location>
        <begin position="2"/>
        <end position="165"/>
    </location>
</feature>
<dbReference type="InterPro" id="IPR036761">
    <property type="entry name" value="TTHA0802/YceI-like_sf"/>
</dbReference>
<evidence type="ECO:0000313" key="2">
    <source>
        <dbReference type="EMBL" id="MDT0642487.1"/>
    </source>
</evidence>
<dbReference type="EMBL" id="JAVRHQ010000005">
    <property type="protein sequence ID" value="MDT0642487.1"/>
    <property type="molecule type" value="Genomic_DNA"/>
</dbReference>
<accession>A0ABU3C827</accession>
<dbReference type="SMART" id="SM00867">
    <property type="entry name" value="YceI"/>
    <property type="match status" value="1"/>
</dbReference>
<keyword evidence="3" id="KW-1185">Reference proteome</keyword>
<dbReference type="InterPro" id="IPR007372">
    <property type="entry name" value="Lipid/polyisoprenoid-bd_YceI"/>
</dbReference>
<evidence type="ECO:0000259" key="1">
    <source>
        <dbReference type="SMART" id="SM00867"/>
    </source>
</evidence>
<dbReference type="Pfam" id="PF04264">
    <property type="entry name" value="YceI"/>
    <property type="match status" value="1"/>
</dbReference>
<dbReference type="Gene3D" id="2.40.128.110">
    <property type="entry name" value="Lipid/polyisoprenoid-binding, YceI-like"/>
    <property type="match status" value="1"/>
</dbReference>
<name>A0ABU3C827_9FLAO</name>
<proteinExistence type="predicted"/>
<dbReference type="RefSeq" id="WP_311534153.1">
    <property type="nucleotide sequence ID" value="NZ_JAVRHQ010000005.1"/>
</dbReference>
<evidence type="ECO:0000313" key="3">
    <source>
        <dbReference type="Proteomes" id="UP001262889"/>
    </source>
</evidence>
<comment type="caution">
    <text evidence="2">The sequence shown here is derived from an EMBL/GenBank/DDBJ whole genome shotgun (WGS) entry which is preliminary data.</text>
</comment>
<dbReference type="Proteomes" id="UP001262889">
    <property type="component" value="Unassembled WGS sequence"/>
</dbReference>
<reference evidence="2 3" key="1">
    <citation type="submission" date="2023-09" db="EMBL/GenBank/DDBJ databases">
        <authorList>
            <person name="Rey-Velasco X."/>
        </authorList>
    </citation>
    <scope>NUCLEOTIDE SEQUENCE [LARGE SCALE GENOMIC DNA]</scope>
    <source>
        <strain evidence="2 3">F363</strain>
    </source>
</reference>
<dbReference type="SUPFAM" id="SSF101874">
    <property type="entry name" value="YceI-like"/>
    <property type="match status" value="1"/>
</dbReference>
<dbReference type="PANTHER" id="PTHR34406:SF1">
    <property type="entry name" value="PROTEIN YCEI"/>
    <property type="match status" value="1"/>
</dbReference>
<gene>
    <name evidence="2" type="ORF">RM553_06540</name>
</gene>
<protein>
    <submittedName>
        <fullName evidence="2">YceI family protein</fullName>
    </submittedName>
</protein>
<dbReference type="PANTHER" id="PTHR34406">
    <property type="entry name" value="PROTEIN YCEI"/>
    <property type="match status" value="1"/>
</dbReference>
<sequence>MRKEVNSEQSNVIWKGKKLAGSHTGTINLKEGYFELQDNEPVGGEFLIDMPSITVTDLSGDSKNQLEGHLKNDDFFAVDTYPTAKLTIKNVVKKDNGNYGMLGDLTIKENTHPVTFEQEWNGDAAFAKVVIDRTKYNVRYGSGSFFSNLGDNTIHDNFELDVELKF</sequence>